<keyword evidence="2" id="KW-1185">Reference proteome</keyword>
<evidence type="ECO:0000313" key="1">
    <source>
        <dbReference type="EMBL" id="CAF4717692.1"/>
    </source>
</evidence>
<dbReference type="EMBL" id="CAJOBP010036442">
    <property type="protein sequence ID" value="CAF4717692.1"/>
    <property type="molecule type" value="Genomic_DNA"/>
</dbReference>
<comment type="caution">
    <text evidence="1">The sequence shown here is derived from an EMBL/GenBank/DDBJ whole genome shotgun (WGS) entry which is preliminary data.</text>
</comment>
<reference evidence="1" key="1">
    <citation type="submission" date="2021-02" db="EMBL/GenBank/DDBJ databases">
        <authorList>
            <person name="Nowell W R."/>
        </authorList>
    </citation>
    <scope>NUCLEOTIDE SEQUENCE</scope>
</reference>
<gene>
    <name evidence="1" type="ORF">UJA718_LOCUS37081</name>
</gene>
<organism evidence="1 2">
    <name type="scientific">Rotaria socialis</name>
    <dbReference type="NCBI Taxonomy" id="392032"/>
    <lineage>
        <taxon>Eukaryota</taxon>
        <taxon>Metazoa</taxon>
        <taxon>Spiralia</taxon>
        <taxon>Gnathifera</taxon>
        <taxon>Rotifera</taxon>
        <taxon>Eurotatoria</taxon>
        <taxon>Bdelloidea</taxon>
        <taxon>Philodinida</taxon>
        <taxon>Philodinidae</taxon>
        <taxon>Rotaria</taxon>
    </lineage>
</organism>
<dbReference type="Proteomes" id="UP000663873">
    <property type="component" value="Unassembled WGS sequence"/>
</dbReference>
<feature type="non-terminal residue" evidence="1">
    <location>
        <position position="1"/>
    </location>
</feature>
<dbReference type="AlphaFoldDB" id="A0A821JBQ1"/>
<accession>A0A821JBQ1</accession>
<sequence length="133" mass="15818">DFYGFTCRKWLSNHPLSPLELKRSWLTERSQNIRDAFAERLANLSEIEAYNYQLQADKNNTQESVEDTTLNYFDGLSSDKNERIILMFTHLVFNTKDHKPFAWYSFKKLSIEDRKTVFRHSDSSRVHLSFSNE</sequence>
<protein>
    <submittedName>
        <fullName evidence="1">Uncharacterized protein</fullName>
    </submittedName>
</protein>
<evidence type="ECO:0000313" key="2">
    <source>
        <dbReference type="Proteomes" id="UP000663873"/>
    </source>
</evidence>
<name>A0A821JBQ1_9BILA</name>
<proteinExistence type="predicted"/>